<gene>
    <name evidence="6" type="ORF">J2T07_001406</name>
</gene>
<dbReference type="InterPro" id="IPR009057">
    <property type="entry name" value="Homeodomain-like_sf"/>
</dbReference>
<evidence type="ECO:0000313" key="6">
    <source>
        <dbReference type="EMBL" id="MDQ0009229.1"/>
    </source>
</evidence>
<protein>
    <submittedName>
        <fullName evidence="6">TetR/AcrR family transcriptional repressor of nem operon</fullName>
    </submittedName>
</protein>
<proteinExistence type="predicted"/>
<evidence type="ECO:0000256" key="4">
    <source>
        <dbReference type="PROSITE-ProRule" id="PRU00335"/>
    </source>
</evidence>
<keyword evidence="1" id="KW-0805">Transcription regulation</keyword>
<dbReference type="Proteomes" id="UP001237737">
    <property type="component" value="Unassembled WGS sequence"/>
</dbReference>
<dbReference type="InterPro" id="IPR001647">
    <property type="entry name" value="HTH_TetR"/>
</dbReference>
<evidence type="ECO:0000256" key="1">
    <source>
        <dbReference type="ARBA" id="ARBA00023015"/>
    </source>
</evidence>
<organism evidence="6 7">
    <name type="scientific">Luteibacter jiangsuensis</name>
    <dbReference type="NCBI Taxonomy" id="637577"/>
    <lineage>
        <taxon>Bacteria</taxon>
        <taxon>Pseudomonadati</taxon>
        <taxon>Pseudomonadota</taxon>
        <taxon>Gammaproteobacteria</taxon>
        <taxon>Lysobacterales</taxon>
        <taxon>Rhodanobacteraceae</taxon>
        <taxon>Luteibacter</taxon>
    </lineage>
</organism>
<dbReference type="Pfam" id="PF00440">
    <property type="entry name" value="TetR_N"/>
    <property type="match status" value="1"/>
</dbReference>
<dbReference type="EMBL" id="JAUSSK010000002">
    <property type="protein sequence ID" value="MDQ0009229.1"/>
    <property type="molecule type" value="Genomic_DNA"/>
</dbReference>
<dbReference type="RefSeq" id="WP_306848500.1">
    <property type="nucleotide sequence ID" value="NZ_JAUSSK010000002.1"/>
</dbReference>
<dbReference type="SUPFAM" id="SSF46689">
    <property type="entry name" value="Homeodomain-like"/>
    <property type="match status" value="1"/>
</dbReference>
<evidence type="ECO:0000256" key="3">
    <source>
        <dbReference type="ARBA" id="ARBA00023163"/>
    </source>
</evidence>
<keyword evidence="2 4" id="KW-0238">DNA-binding</keyword>
<feature type="DNA-binding region" description="H-T-H motif" evidence="4">
    <location>
        <begin position="32"/>
        <end position="51"/>
    </location>
</feature>
<evidence type="ECO:0000259" key="5">
    <source>
        <dbReference type="PROSITE" id="PS50977"/>
    </source>
</evidence>
<dbReference type="InterPro" id="IPR036271">
    <property type="entry name" value="Tet_transcr_reg_TetR-rel_C_sf"/>
</dbReference>
<accession>A0ABT9SW49</accession>
<feature type="domain" description="HTH tetR-type" evidence="5">
    <location>
        <begin position="9"/>
        <end position="69"/>
    </location>
</feature>
<sequence>MRYEKGHKERTRQRIVDTASRRFREHGIEAEGMKSLLSAAGLTNGAFYNHFDSKEDLAREAITAAMNERLGRLRHWIGSDEGLAGMIRSYFSPRHRDHPGTGCPVAILSAEVARHSDIVRTAYTDGVTEFIELMATQWPGLPHDEALSRATALYGLMAGTMQVARATNDENLSARVLDGGMHAALALADVAPVAAEAALTRAIRRTQTDAKHR</sequence>
<dbReference type="SUPFAM" id="SSF48498">
    <property type="entry name" value="Tetracyclin repressor-like, C-terminal domain"/>
    <property type="match status" value="1"/>
</dbReference>
<keyword evidence="7" id="KW-1185">Reference proteome</keyword>
<keyword evidence="3" id="KW-0804">Transcription</keyword>
<dbReference type="PRINTS" id="PR00455">
    <property type="entry name" value="HTHTETR"/>
</dbReference>
<evidence type="ECO:0000313" key="7">
    <source>
        <dbReference type="Proteomes" id="UP001237737"/>
    </source>
</evidence>
<evidence type="ECO:0000256" key="2">
    <source>
        <dbReference type="ARBA" id="ARBA00023125"/>
    </source>
</evidence>
<dbReference type="PANTHER" id="PTHR47506:SF7">
    <property type="entry name" value="TRANSCRIPTIONAL REGULATORY PROTEIN"/>
    <property type="match status" value="1"/>
</dbReference>
<dbReference type="PANTHER" id="PTHR47506">
    <property type="entry name" value="TRANSCRIPTIONAL REGULATORY PROTEIN"/>
    <property type="match status" value="1"/>
</dbReference>
<name>A0ABT9SW49_9GAMM</name>
<comment type="caution">
    <text evidence="6">The sequence shown here is derived from an EMBL/GenBank/DDBJ whole genome shotgun (WGS) entry which is preliminary data.</text>
</comment>
<dbReference type="Gene3D" id="1.10.10.60">
    <property type="entry name" value="Homeodomain-like"/>
    <property type="match status" value="1"/>
</dbReference>
<dbReference type="Gene3D" id="1.10.357.10">
    <property type="entry name" value="Tetracycline Repressor, domain 2"/>
    <property type="match status" value="1"/>
</dbReference>
<dbReference type="PROSITE" id="PS50977">
    <property type="entry name" value="HTH_TETR_2"/>
    <property type="match status" value="1"/>
</dbReference>
<reference evidence="6 7" key="1">
    <citation type="submission" date="2023-07" db="EMBL/GenBank/DDBJ databases">
        <title>Sorghum-associated microbial communities from plants grown in Nebraska, USA.</title>
        <authorList>
            <person name="Schachtman D."/>
        </authorList>
    </citation>
    <scope>NUCLEOTIDE SEQUENCE [LARGE SCALE GENOMIC DNA]</scope>
    <source>
        <strain evidence="6 7">CC60</strain>
    </source>
</reference>